<accession>A0A9D9EDI5</accession>
<dbReference type="SMART" id="SM00382">
    <property type="entry name" value="AAA"/>
    <property type="match status" value="1"/>
</dbReference>
<dbReference type="InterPro" id="IPR002078">
    <property type="entry name" value="Sigma_54_int"/>
</dbReference>
<dbReference type="Pfam" id="PF25601">
    <property type="entry name" value="AAA_lid_14"/>
    <property type="match status" value="1"/>
</dbReference>
<evidence type="ECO:0000256" key="2">
    <source>
        <dbReference type="ARBA" id="ARBA00022840"/>
    </source>
</evidence>
<dbReference type="SUPFAM" id="SSF46689">
    <property type="entry name" value="Homeodomain-like"/>
    <property type="match status" value="1"/>
</dbReference>
<evidence type="ECO:0000256" key="1">
    <source>
        <dbReference type="ARBA" id="ARBA00022741"/>
    </source>
</evidence>
<dbReference type="GO" id="GO:0005524">
    <property type="term" value="F:ATP binding"/>
    <property type="evidence" value="ECO:0007669"/>
    <property type="project" value="UniProtKB-KW"/>
</dbReference>
<reference evidence="7" key="1">
    <citation type="submission" date="2020-10" db="EMBL/GenBank/DDBJ databases">
        <authorList>
            <person name="Gilroy R."/>
        </authorList>
    </citation>
    <scope>NUCLEOTIDE SEQUENCE</scope>
    <source>
        <strain evidence="7">11167</strain>
    </source>
</reference>
<dbReference type="Gene3D" id="1.10.8.60">
    <property type="match status" value="1"/>
</dbReference>
<evidence type="ECO:0000256" key="3">
    <source>
        <dbReference type="ARBA" id="ARBA00023015"/>
    </source>
</evidence>
<protein>
    <submittedName>
        <fullName evidence="7">Sigma 54-interacting transcriptional regulator</fullName>
    </submittedName>
</protein>
<keyword evidence="4" id="KW-0238">DNA-binding</keyword>
<evidence type="ECO:0000313" key="8">
    <source>
        <dbReference type="Proteomes" id="UP000823633"/>
    </source>
</evidence>
<dbReference type="PROSITE" id="PS00688">
    <property type="entry name" value="SIGMA54_INTERACT_3"/>
    <property type="match status" value="1"/>
</dbReference>
<dbReference type="InterPro" id="IPR003593">
    <property type="entry name" value="AAA+_ATPase"/>
</dbReference>
<sequence length="341" mass="38461">MSGTDAVKMGIGESDVYLDFQDRLSRVAKVDRSVLIIGERGSGKELAVQRIHYLSPRWQKNLVAVNCAALPSSLIESELFGYEQGAFTGANHTRKGRFEEAEGGTLFLDEIGLIPLEVQEKILRVVEYGTYERVGSSVTHECDVRIVGATNADLPELCRQGKFKEDLLDRLSFEVLFLPPLRERGDDILLLASYFASKMALECKWSELPTFSDEVVDELMSYSWPGNVRELKNVVERAVYRSEGPVVTQVDFNPFRNPYRKPEEIEDVVAEPAVEKPVSGRLENMPLKDFTLAQEQLDLVYLQRALNEAHGNQKVASGLLGLTYDQFRGLYRKYKNMLVLG</sequence>
<gene>
    <name evidence="7" type="ORF">IAC42_05045</name>
</gene>
<dbReference type="InterPro" id="IPR025944">
    <property type="entry name" value="Sigma_54_int_dom_CS"/>
</dbReference>
<dbReference type="GO" id="GO:0003677">
    <property type="term" value="F:DNA binding"/>
    <property type="evidence" value="ECO:0007669"/>
    <property type="project" value="UniProtKB-KW"/>
</dbReference>
<dbReference type="GO" id="GO:0006355">
    <property type="term" value="P:regulation of DNA-templated transcription"/>
    <property type="evidence" value="ECO:0007669"/>
    <property type="project" value="InterPro"/>
</dbReference>
<dbReference type="InterPro" id="IPR058031">
    <property type="entry name" value="AAA_lid_NorR"/>
</dbReference>
<evidence type="ECO:0000256" key="5">
    <source>
        <dbReference type="ARBA" id="ARBA00023163"/>
    </source>
</evidence>
<dbReference type="PANTHER" id="PTHR32071:SF38">
    <property type="entry name" value="PSP OPERON TRANSCRIPTIONAL ACTIVATOR"/>
    <property type="match status" value="1"/>
</dbReference>
<keyword evidence="1" id="KW-0547">Nucleotide-binding</keyword>
<dbReference type="AlphaFoldDB" id="A0A9D9EDI5"/>
<keyword evidence="5" id="KW-0804">Transcription</keyword>
<dbReference type="SUPFAM" id="SSF52540">
    <property type="entry name" value="P-loop containing nucleoside triphosphate hydrolases"/>
    <property type="match status" value="1"/>
</dbReference>
<feature type="domain" description="Sigma-54 factor interaction" evidence="6">
    <location>
        <begin position="10"/>
        <end position="240"/>
    </location>
</feature>
<dbReference type="PANTHER" id="PTHR32071">
    <property type="entry name" value="TRANSCRIPTIONAL REGULATORY PROTEIN"/>
    <property type="match status" value="1"/>
</dbReference>
<evidence type="ECO:0000256" key="4">
    <source>
        <dbReference type="ARBA" id="ARBA00023125"/>
    </source>
</evidence>
<dbReference type="EMBL" id="JADIMU010000030">
    <property type="protein sequence ID" value="MBO8443109.1"/>
    <property type="molecule type" value="Genomic_DNA"/>
</dbReference>
<dbReference type="InterPro" id="IPR025943">
    <property type="entry name" value="Sigma_54_int_dom_ATP-bd_2"/>
</dbReference>
<dbReference type="Proteomes" id="UP000823633">
    <property type="component" value="Unassembled WGS sequence"/>
</dbReference>
<reference evidence="7" key="2">
    <citation type="journal article" date="2021" name="PeerJ">
        <title>Extensive microbial diversity within the chicken gut microbiome revealed by metagenomics and culture.</title>
        <authorList>
            <person name="Gilroy R."/>
            <person name="Ravi A."/>
            <person name="Getino M."/>
            <person name="Pursley I."/>
            <person name="Horton D.L."/>
            <person name="Alikhan N.F."/>
            <person name="Baker D."/>
            <person name="Gharbi K."/>
            <person name="Hall N."/>
            <person name="Watson M."/>
            <person name="Adriaenssens E.M."/>
            <person name="Foster-Nyarko E."/>
            <person name="Jarju S."/>
            <person name="Secka A."/>
            <person name="Antonio M."/>
            <person name="Oren A."/>
            <person name="Chaudhuri R.R."/>
            <person name="La Ragione R."/>
            <person name="Hildebrand F."/>
            <person name="Pallen M.J."/>
        </authorList>
    </citation>
    <scope>NUCLEOTIDE SEQUENCE</scope>
    <source>
        <strain evidence="7">11167</strain>
    </source>
</reference>
<dbReference type="Pfam" id="PF00158">
    <property type="entry name" value="Sigma54_activat"/>
    <property type="match status" value="1"/>
</dbReference>
<proteinExistence type="predicted"/>
<evidence type="ECO:0000259" key="6">
    <source>
        <dbReference type="PROSITE" id="PS50045"/>
    </source>
</evidence>
<dbReference type="InterPro" id="IPR009057">
    <property type="entry name" value="Homeodomain-like_sf"/>
</dbReference>
<evidence type="ECO:0000313" key="7">
    <source>
        <dbReference type="EMBL" id="MBO8443109.1"/>
    </source>
</evidence>
<dbReference type="CDD" id="cd00009">
    <property type="entry name" value="AAA"/>
    <property type="match status" value="1"/>
</dbReference>
<dbReference type="PROSITE" id="PS50045">
    <property type="entry name" value="SIGMA54_INTERACT_4"/>
    <property type="match status" value="1"/>
</dbReference>
<keyword evidence="2" id="KW-0067">ATP-binding</keyword>
<dbReference type="InterPro" id="IPR027417">
    <property type="entry name" value="P-loop_NTPase"/>
</dbReference>
<dbReference type="PROSITE" id="PS00676">
    <property type="entry name" value="SIGMA54_INTERACT_2"/>
    <property type="match status" value="1"/>
</dbReference>
<dbReference type="Gene3D" id="3.40.50.300">
    <property type="entry name" value="P-loop containing nucleotide triphosphate hydrolases"/>
    <property type="match status" value="1"/>
</dbReference>
<name>A0A9D9EDI5_9SPIR</name>
<dbReference type="FunFam" id="3.40.50.300:FF:000006">
    <property type="entry name" value="DNA-binding transcriptional regulator NtrC"/>
    <property type="match status" value="1"/>
</dbReference>
<comment type="caution">
    <text evidence="7">The sequence shown here is derived from an EMBL/GenBank/DDBJ whole genome shotgun (WGS) entry which is preliminary data.</text>
</comment>
<keyword evidence="3" id="KW-0805">Transcription regulation</keyword>
<organism evidence="7 8">
    <name type="scientific">Candidatus Aphodenecus pullistercoris</name>
    <dbReference type="NCBI Taxonomy" id="2840669"/>
    <lineage>
        <taxon>Bacteria</taxon>
        <taxon>Pseudomonadati</taxon>
        <taxon>Spirochaetota</taxon>
        <taxon>Spirochaetia</taxon>
        <taxon>Spirochaetales</taxon>
        <taxon>Candidatus Aphodenecus</taxon>
    </lineage>
</organism>